<keyword evidence="3 5" id="KW-0732">Signal</keyword>
<feature type="chain" id="PRO_5015417283" evidence="5">
    <location>
        <begin position="22"/>
        <end position="518"/>
    </location>
</feature>
<dbReference type="Pfam" id="PF18416">
    <property type="entry name" value="GbpA_2"/>
    <property type="match status" value="1"/>
</dbReference>
<accession>A0A2S9EL87</accession>
<dbReference type="InterPro" id="IPR014756">
    <property type="entry name" value="Ig_E-set"/>
</dbReference>
<feature type="region of interest" description="Disordered" evidence="4">
    <location>
        <begin position="450"/>
        <end position="481"/>
    </location>
</feature>
<dbReference type="Gene3D" id="2.70.50.50">
    <property type="entry name" value="chitin-binding protein cbp21"/>
    <property type="match status" value="1"/>
</dbReference>
<evidence type="ECO:0000256" key="4">
    <source>
        <dbReference type="SAM" id="MobiDB-lite"/>
    </source>
</evidence>
<keyword evidence="2" id="KW-0147">Chitin-binding</keyword>
<dbReference type="InterPro" id="IPR004302">
    <property type="entry name" value="Cellulose/chitin-bd_N"/>
</dbReference>
<evidence type="ECO:0000313" key="9">
    <source>
        <dbReference type="Proteomes" id="UP000238045"/>
    </source>
</evidence>
<evidence type="ECO:0000259" key="7">
    <source>
        <dbReference type="Pfam" id="PF18416"/>
    </source>
</evidence>
<name>A0A2S9EL87_9PSED</name>
<dbReference type="EMBL" id="PCQL01000017">
    <property type="protein sequence ID" value="PRC16163.1"/>
    <property type="molecule type" value="Genomic_DNA"/>
</dbReference>
<evidence type="ECO:0000256" key="1">
    <source>
        <dbReference type="ARBA" id="ARBA00022525"/>
    </source>
</evidence>
<dbReference type="Gene3D" id="2.60.40.10">
    <property type="entry name" value="Immunoglobulins"/>
    <property type="match status" value="1"/>
</dbReference>
<dbReference type="SUPFAM" id="SSF81296">
    <property type="entry name" value="E set domains"/>
    <property type="match status" value="1"/>
</dbReference>
<evidence type="ECO:0000259" key="6">
    <source>
        <dbReference type="Pfam" id="PF03067"/>
    </source>
</evidence>
<dbReference type="InterPro" id="IPR051024">
    <property type="entry name" value="GlcNAc_Chitin_IntDeg"/>
</dbReference>
<feature type="domain" description="N-acetylglucosamine binding protein A" evidence="7">
    <location>
        <begin position="251"/>
        <end position="347"/>
    </location>
</feature>
<dbReference type="RefSeq" id="WP_105697809.1">
    <property type="nucleotide sequence ID" value="NZ_CP159260.1"/>
</dbReference>
<reference evidence="8 9" key="1">
    <citation type="submission" date="2017-09" db="EMBL/GenBank/DDBJ databases">
        <title>Genomic, metabolic, and phenotypic characteristics of bacterial isolates from the natural microbiome of the model nematode Caenorhabditis elegans.</title>
        <authorList>
            <person name="Zimmermann J."/>
            <person name="Obeng N."/>
            <person name="Yang W."/>
            <person name="Obeng O."/>
            <person name="Kissoyan K."/>
            <person name="Pees B."/>
            <person name="Dirksen P."/>
            <person name="Hoppner M."/>
            <person name="Franke A."/>
            <person name="Rosenstiel P."/>
            <person name="Leippe M."/>
            <person name="Dierking K."/>
            <person name="Kaleta C."/>
            <person name="Schulenburg H."/>
        </authorList>
    </citation>
    <scope>NUCLEOTIDE SEQUENCE [LARGE SCALE GENOMIC DNA]</scope>
    <source>
        <strain evidence="8 9">MYb117</strain>
    </source>
</reference>
<keyword evidence="1" id="KW-0964">Secreted</keyword>
<keyword evidence="9" id="KW-1185">Reference proteome</keyword>
<comment type="caution">
    <text evidence="8">The sequence shown here is derived from an EMBL/GenBank/DDBJ whole genome shotgun (WGS) entry which is preliminary data.</text>
</comment>
<evidence type="ECO:0000256" key="3">
    <source>
        <dbReference type="ARBA" id="ARBA00022729"/>
    </source>
</evidence>
<dbReference type="CDD" id="cd21177">
    <property type="entry name" value="LPMO_AA10"/>
    <property type="match status" value="1"/>
</dbReference>
<dbReference type="Gene3D" id="3.30.70.2150">
    <property type="match status" value="1"/>
</dbReference>
<evidence type="ECO:0000313" key="8">
    <source>
        <dbReference type="EMBL" id="PRC16163.1"/>
    </source>
</evidence>
<dbReference type="Pfam" id="PF03067">
    <property type="entry name" value="LPMO_10"/>
    <property type="match status" value="1"/>
</dbReference>
<gene>
    <name evidence="8" type="ORF">CQZ99_16960</name>
</gene>
<proteinExistence type="predicted"/>
<evidence type="ECO:0000256" key="2">
    <source>
        <dbReference type="ARBA" id="ARBA00022669"/>
    </source>
</evidence>
<feature type="domain" description="Chitin-binding type-4" evidence="6">
    <location>
        <begin position="26"/>
        <end position="228"/>
    </location>
</feature>
<feature type="signal peptide" evidence="5">
    <location>
        <begin position="1"/>
        <end position="21"/>
    </location>
</feature>
<evidence type="ECO:0000256" key="5">
    <source>
        <dbReference type="SAM" id="SignalP"/>
    </source>
</evidence>
<dbReference type="PANTHER" id="PTHR34823">
    <property type="entry name" value="GLCNAC-BINDING PROTEIN A"/>
    <property type="match status" value="1"/>
</dbReference>
<dbReference type="PANTHER" id="PTHR34823:SF1">
    <property type="entry name" value="CHITIN-BINDING TYPE-4 DOMAIN-CONTAINING PROTEIN"/>
    <property type="match status" value="1"/>
</dbReference>
<sequence length="518" mass="56508">MNNYTKLIIKWTLAATCLAPALGWTHGAVDIPISRQVHCYTLPDFWSGSNSDPGCKAVDAVSGTYPGQQWPEVAQLIKNYDTQSEVEKAVPDGTLCSGGDPKKDGLNIPQATWYRTTVTPKNGTIQVRLVGTAPHVPSFVKIYLSKPDYNPATTKLKWSDLEPKLVYEERMDKALPGSGTPPSKVPGISGHFVFDAKIPAGRSGNAVLFTRWQRIDPAGEGFYNCSDIFIAAAGSPELYDLGQFIAPDIVEHLKVGDSVHFRILDNTPAAKEIVDITLLITQANLDAKKWGMQLVERVKNPIDSDITNPDIVKIGKKQGTEVVFDPDDASLNSVYVTEEGYTKAMSIIAGGGENPGPVNPNPPRADIQGPTTVRAGQTFTLDGSHSVTYNPSERLRFQWVSSFSEEKGTNPTHNFTAPAVGSAPQQFWVELHVADPANETVGKARQNITVTPSGGEENPAYQPNKEPPYKPGDQVSNKGENYKCRTYPNSGWCSQSPAHYEPGVGSDWNDAWEILRKK</sequence>
<protein>
    <submittedName>
        <fullName evidence="8">Chitin-binding protein</fullName>
    </submittedName>
</protein>
<dbReference type="InterPro" id="IPR013783">
    <property type="entry name" value="Ig-like_fold"/>
</dbReference>
<dbReference type="InterPro" id="IPR041029">
    <property type="entry name" value="GbpA_2"/>
</dbReference>
<organism evidence="8 9">
    <name type="scientific">Pseudomonas poae</name>
    <dbReference type="NCBI Taxonomy" id="200451"/>
    <lineage>
        <taxon>Bacteria</taxon>
        <taxon>Pseudomonadati</taxon>
        <taxon>Pseudomonadota</taxon>
        <taxon>Gammaproteobacteria</taxon>
        <taxon>Pseudomonadales</taxon>
        <taxon>Pseudomonadaceae</taxon>
        <taxon>Pseudomonas</taxon>
    </lineage>
</organism>
<dbReference type="AlphaFoldDB" id="A0A2S9EL87"/>
<dbReference type="Proteomes" id="UP000238045">
    <property type="component" value="Unassembled WGS sequence"/>
</dbReference>
<dbReference type="GO" id="GO:0008061">
    <property type="term" value="F:chitin binding"/>
    <property type="evidence" value="ECO:0007669"/>
    <property type="project" value="UniProtKB-KW"/>
</dbReference>